<evidence type="ECO:0000256" key="2">
    <source>
        <dbReference type="ARBA" id="ARBA00010617"/>
    </source>
</evidence>
<dbReference type="STRING" id="742152.A0A2H3JGN3"/>
<evidence type="ECO:0000256" key="10">
    <source>
        <dbReference type="SAM" id="SignalP"/>
    </source>
</evidence>
<organism evidence="11 12">
    <name type="scientific">Wolfiporia cocos (strain MD-104)</name>
    <name type="common">Brown rot fungus</name>
    <dbReference type="NCBI Taxonomy" id="742152"/>
    <lineage>
        <taxon>Eukaryota</taxon>
        <taxon>Fungi</taxon>
        <taxon>Dikarya</taxon>
        <taxon>Basidiomycota</taxon>
        <taxon>Agaricomycotina</taxon>
        <taxon>Agaricomycetes</taxon>
        <taxon>Polyporales</taxon>
        <taxon>Phaeolaceae</taxon>
        <taxon>Wolfiporia</taxon>
    </lineage>
</organism>
<feature type="chain" id="PRO_5013615079" evidence="10">
    <location>
        <begin position="25"/>
        <end position="528"/>
    </location>
</feature>
<dbReference type="Gene3D" id="1.10.630.10">
    <property type="entry name" value="Cytochrome P450"/>
    <property type="match status" value="1"/>
</dbReference>
<evidence type="ECO:0000256" key="5">
    <source>
        <dbReference type="ARBA" id="ARBA00023002"/>
    </source>
</evidence>
<dbReference type="OrthoDB" id="1470350at2759"/>
<dbReference type="PROSITE" id="PS00086">
    <property type="entry name" value="CYTOCHROME_P450"/>
    <property type="match status" value="1"/>
</dbReference>
<dbReference type="Proteomes" id="UP000218811">
    <property type="component" value="Unassembled WGS sequence"/>
</dbReference>
<dbReference type="GO" id="GO:0020037">
    <property type="term" value="F:heme binding"/>
    <property type="evidence" value="ECO:0007669"/>
    <property type="project" value="InterPro"/>
</dbReference>
<dbReference type="Pfam" id="PF00067">
    <property type="entry name" value="p450"/>
    <property type="match status" value="1"/>
</dbReference>
<dbReference type="InterPro" id="IPR001128">
    <property type="entry name" value="Cyt_P450"/>
</dbReference>
<keyword evidence="3 8" id="KW-0349">Heme</keyword>
<proteinExistence type="inferred from homology"/>
<comment type="cofactor">
    <cofactor evidence="1 8">
        <name>heme</name>
        <dbReference type="ChEBI" id="CHEBI:30413"/>
    </cofactor>
</comment>
<evidence type="ECO:0000256" key="4">
    <source>
        <dbReference type="ARBA" id="ARBA00022723"/>
    </source>
</evidence>
<dbReference type="OMA" id="GTTMRTD"/>
<feature type="binding site" description="axial binding residue" evidence="8">
    <location>
        <position position="460"/>
    </location>
    <ligand>
        <name>heme</name>
        <dbReference type="ChEBI" id="CHEBI:30413"/>
    </ligand>
    <ligandPart>
        <name>Fe</name>
        <dbReference type="ChEBI" id="CHEBI:18248"/>
    </ligandPart>
</feature>
<accession>A0A2H3JGN3</accession>
<keyword evidence="4 8" id="KW-0479">Metal-binding</keyword>
<dbReference type="InterPro" id="IPR036396">
    <property type="entry name" value="Cyt_P450_sf"/>
</dbReference>
<dbReference type="SUPFAM" id="SSF48264">
    <property type="entry name" value="Cytochrome P450"/>
    <property type="match status" value="1"/>
</dbReference>
<keyword evidence="12" id="KW-1185">Reference proteome</keyword>
<dbReference type="GO" id="GO:0016705">
    <property type="term" value="F:oxidoreductase activity, acting on paired donors, with incorporation or reduction of molecular oxygen"/>
    <property type="evidence" value="ECO:0007669"/>
    <property type="project" value="InterPro"/>
</dbReference>
<dbReference type="PANTHER" id="PTHR24292:SF102">
    <property type="entry name" value="CYTOCHROME P450 FAMILY-RELATED"/>
    <property type="match status" value="1"/>
</dbReference>
<evidence type="ECO:0000256" key="8">
    <source>
        <dbReference type="PIRSR" id="PIRSR602401-1"/>
    </source>
</evidence>
<keyword evidence="5 9" id="KW-0560">Oxidoreductase</keyword>
<dbReference type="InterPro" id="IPR050476">
    <property type="entry name" value="Insect_CytP450_Detox"/>
</dbReference>
<evidence type="ECO:0000256" key="1">
    <source>
        <dbReference type="ARBA" id="ARBA00001971"/>
    </source>
</evidence>
<evidence type="ECO:0000256" key="9">
    <source>
        <dbReference type="RuleBase" id="RU000461"/>
    </source>
</evidence>
<keyword evidence="10" id="KW-0732">Signal</keyword>
<dbReference type="PANTHER" id="PTHR24292">
    <property type="entry name" value="CYTOCHROME P450"/>
    <property type="match status" value="1"/>
</dbReference>
<dbReference type="InterPro" id="IPR017972">
    <property type="entry name" value="Cyt_P450_CS"/>
</dbReference>
<evidence type="ECO:0000313" key="12">
    <source>
        <dbReference type="Proteomes" id="UP000218811"/>
    </source>
</evidence>
<sequence>METLHLYFFVCLLILLSLRKYAQWRDTIRSIQDYPGLRCIFGAETAIIWFRIPYISVGIFSGWKTKHQDFAQYGSDIISAQVSILPRPHVAFFLADAQAIKDVTNARHRFTKPVENMGVLSFYGENVVVTEHDEWKRHRKVTAPAFTERNMRLVWDVTTKSFEELCEVVWNGLNEIAVDNIADITVNMMILVIGNAAFGQEMSWVDRNTLPAGHAIKLKDAMSVVARDILMKAIFPEWVLTHVPISRVRRFYTASNELKLYMEEMIQSRRSGESLGGNDLITCLLKANDDGVSKGAAHLSDSEVMGNIFAFLVAGAIPNFTTAHSLAFALILLALHQDEQRALYQHIKSVLPDGRVPSYDDMSQLTYSLAVFLESLRMFAPVSMIPKQAEEDSVLTMQTPDGELRTVFCPAGSRVMIHVAGLHYNPRYWPDPYAFKPARFLDKEWPRDALLAFSTGPRGCIGRRFAETEAVAAITYLVSRFRIEIKDEPQYKGESEAERRERLLKGKISLTFGPAQAPLVFKRRTGCD</sequence>
<evidence type="ECO:0000313" key="11">
    <source>
        <dbReference type="EMBL" id="PCH40705.1"/>
    </source>
</evidence>
<comment type="similarity">
    <text evidence="2 9">Belongs to the cytochrome P450 family.</text>
</comment>
<dbReference type="AlphaFoldDB" id="A0A2H3JGN3"/>
<name>A0A2H3JGN3_WOLCO</name>
<dbReference type="GO" id="GO:0005506">
    <property type="term" value="F:iron ion binding"/>
    <property type="evidence" value="ECO:0007669"/>
    <property type="project" value="InterPro"/>
</dbReference>
<evidence type="ECO:0000256" key="6">
    <source>
        <dbReference type="ARBA" id="ARBA00023004"/>
    </source>
</evidence>
<dbReference type="GO" id="GO:0004497">
    <property type="term" value="F:monooxygenase activity"/>
    <property type="evidence" value="ECO:0007669"/>
    <property type="project" value="UniProtKB-KW"/>
</dbReference>
<keyword evidence="6 8" id="KW-0408">Iron</keyword>
<gene>
    <name evidence="11" type="ORF">WOLCODRAFT_99144</name>
</gene>
<reference evidence="11 12" key="1">
    <citation type="journal article" date="2012" name="Science">
        <title>The Paleozoic origin of enzymatic lignin decomposition reconstructed from 31 fungal genomes.</title>
        <authorList>
            <person name="Floudas D."/>
            <person name="Binder M."/>
            <person name="Riley R."/>
            <person name="Barry K."/>
            <person name="Blanchette R.A."/>
            <person name="Henrissat B."/>
            <person name="Martinez A.T."/>
            <person name="Otillar R."/>
            <person name="Spatafora J.W."/>
            <person name="Yadav J.S."/>
            <person name="Aerts A."/>
            <person name="Benoit I."/>
            <person name="Boyd A."/>
            <person name="Carlson A."/>
            <person name="Copeland A."/>
            <person name="Coutinho P.M."/>
            <person name="de Vries R.P."/>
            <person name="Ferreira P."/>
            <person name="Findley K."/>
            <person name="Foster B."/>
            <person name="Gaskell J."/>
            <person name="Glotzer D."/>
            <person name="Gorecki P."/>
            <person name="Heitman J."/>
            <person name="Hesse C."/>
            <person name="Hori C."/>
            <person name="Igarashi K."/>
            <person name="Jurgens J.A."/>
            <person name="Kallen N."/>
            <person name="Kersten P."/>
            <person name="Kohler A."/>
            <person name="Kuees U."/>
            <person name="Kumar T.K.A."/>
            <person name="Kuo A."/>
            <person name="LaButti K."/>
            <person name="Larrondo L.F."/>
            <person name="Lindquist E."/>
            <person name="Ling A."/>
            <person name="Lombard V."/>
            <person name="Lucas S."/>
            <person name="Lundell T."/>
            <person name="Martin R."/>
            <person name="McLaughlin D.J."/>
            <person name="Morgenstern I."/>
            <person name="Morin E."/>
            <person name="Murat C."/>
            <person name="Nagy L.G."/>
            <person name="Nolan M."/>
            <person name="Ohm R.A."/>
            <person name="Patyshakuliyeva A."/>
            <person name="Rokas A."/>
            <person name="Ruiz-Duenas F.J."/>
            <person name="Sabat G."/>
            <person name="Salamov A."/>
            <person name="Samejima M."/>
            <person name="Schmutz J."/>
            <person name="Slot J.C."/>
            <person name="St John F."/>
            <person name="Stenlid J."/>
            <person name="Sun H."/>
            <person name="Sun S."/>
            <person name="Syed K."/>
            <person name="Tsang A."/>
            <person name="Wiebenga A."/>
            <person name="Young D."/>
            <person name="Pisabarro A."/>
            <person name="Eastwood D.C."/>
            <person name="Martin F."/>
            <person name="Cullen D."/>
            <person name="Grigoriev I.V."/>
            <person name="Hibbett D.S."/>
        </authorList>
    </citation>
    <scope>NUCLEOTIDE SEQUENCE [LARGE SCALE GENOMIC DNA]</scope>
    <source>
        <strain evidence="11 12">MD-104</strain>
    </source>
</reference>
<keyword evidence="7 9" id="KW-0503">Monooxygenase</keyword>
<evidence type="ECO:0000256" key="3">
    <source>
        <dbReference type="ARBA" id="ARBA00022617"/>
    </source>
</evidence>
<dbReference type="EMBL" id="KB468113">
    <property type="protein sequence ID" value="PCH40705.1"/>
    <property type="molecule type" value="Genomic_DNA"/>
</dbReference>
<protein>
    <submittedName>
        <fullName evidence="11">Cytochrome P450</fullName>
    </submittedName>
</protein>
<feature type="signal peptide" evidence="10">
    <location>
        <begin position="1"/>
        <end position="24"/>
    </location>
</feature>
<dbReference type="PRINTS" id="PR00463">
    <property type="entry name" value="EP450I"/>
</dbReference>
<evidence type="ECO:0000256" key="7">
    <source>
        <dbReference type="ARBA" id="ARBA00023033"/>
    </source>
</evidence>
<dbReference type="InterPro" id="IPR002401">
    <property type="entry name" value="Cyt_P450_E_grp-I"/>
</dbReference>